<evidence type="ECO:0000256" key="5">
    <source>
        <dbReference type="ARBA" id="ARBA00022906"/>
    </source>
</evidence>
<dbReference type="HOGENOM" id="CLU_000604_1_11_5"/>
<dbReference type="AlphaFoldDB" id="I3X513"/>
<evidence type="ECO:0000256" key="2">
    <source>
        <dbReference type="ARBA" id="ARBA00022448"/>
    </source>
</evidence>
<reference evidence="9 10" key="1">
    <citation type="journal article" date="2012" name="J. Bacteriol.">
        <title>Complete genome sequence of the broad-host-range strain Sinorhizobium fredii USDA257.</title>
        <authorList>
            <person name="Schuldes J."/>
            <person name="Rodriguez Orbegoso M."/>
            <person name="Schmeisser C."/>
            <person name="Krishnan H.B."/>
            <person name="Daniel R."/>
            <person name="Streit W.R."/>
        </authorList>
    </citation>
    <scope>NUCLEOTIDE SEQUENCE [LARGE SCALE GENOMIC DNA]</scope>
    <source>
        <strain evidence="9 10">USDA 257</strain>
    </source>
</reference>
<protein>
    <submittedName>
        <fullName evidence="9">Putative metal transport system ATP-binding protein</fullName>
    </submittedName>
</protein>
<dbReference type="eggNOG" id="COG1121">
    <property type="taxonomic scope" value="Bacteria"/>
</dbReference>
<dbReference type="GO" id="GO:0005524">
    <property type="term" value="F:ATP binding"/>
    <property type="evidence" value="ECO:0007669"/>
    <property type="project" value="UniProtKB-KW"/>
</dbReference>
<evidence type="ECO:0000256" key="4">
    <source>
        <dbReference type="ARBA" id="ARBA00022840"/>
    </source>
</evidence>
<accession>I3X513</accession>
<dbReference type="SMART" id="SM00382">
    <property type="entry name" value="AAA"/>
    <property type="match status" value="1"/>
</dbReference>
<dbReference type="PROSITE" id="PS50893">
    <property type="entry name" value="ABC_TRANSPORTER_2"/>
    <property type="match status" value="1"/>
</dbReference>
<dbReference type="Pfam" id="PF00005">
    <property type="entry name" value="ABC_tran"/>
    <property type="match status" value="1"/>
</dbReference>
<dbReference type="InterPro" id="IPR050153">
    <property type="entry name" value="Metal_Ion_Import_ABC"/>
</dbReference>
<feature type="region of interest" description="Disordered" evidence="7">
    <location>
        <begin position="275"/>
        <end position="296"/>
    </location>
</feature>
<dbReference type="EMBL" id="CP003563">
    <property type="protein sequence ID" value="AFL50969.1"/>
    <property type="molecule type" value="Genomic_DNA"/>
</dbReference>
<comment type="similarity">
    <text evidence="1">Belongs to the ABC transporter superfamily.</text>
</comment>
<evidence type="ECO:0000259" key="8">
    <source>
        <dbReference type="PROSITE" id="PS50893"/>
    </source>
</evidence>
<dbReference type="InterPro" id="IPR017871">
    <property type="entry name" value="ABC_transporter-like_CS"/>
</dbReference>
<dbReference type="InterPro" id="IPR027417">
    <property type="entry name" value="P-loop_NTPase"/>
</dbReference>
<dbReference type="InterPro" id="IPR003439">
    <property type="entry name" value="ABC_transporter-like_ATP-bd"/>
</dbReference>
<dbReference type="SUPFAM" id="SSF52540">
    <property type="entry name" value="P-loop containing nucleoside triphosphate hydrolases"/>
    <property type="match status" value="1"/>
</dbReference>
<keyword evidence="5" id="KW-0862">Zinc</keyword>
<dbReference type="KEGG" id="sfd:USDA257_c23930"/>
<evidence type="ECO:0000256" key="7">
    <source>
        <dbReference type="SAM" id="MobiDB-lite"/>
    </source>
</evidence>
<keyword evidence="6" id="KW-0406">Ion transport</keyword>
<dbReference type="GO" id="GO:0006829">
    <property type="term" value="P:zinc ion transport"/>
    <property type="evidence" value="ECO:0007669"/>
    <property type="project" value="UniProtKB-KW"/>
</dbReference>
<dbReference type="PROSITE" id="PS00211">
    <property type="entry name" value="ABC_TRANSPORTER_1"/>
    <property type="match status" value="1"/>
</dbReference>
<evidence type="ECO:0000256" key="6">
    <source>
        <dbReference type="ARBA" id="ARBA00023065"/>
    </source>
</evidence>
<evidence type="ECO:0000313" key="10">
    <source>
        <dbReference type="Proteomes" id="UP000006180"/>
    </source>
</evidence>
<dbReference type="InterPro" id="IPR047748">
    <property type="entry name" value="AztA-like"/>
</dbReference>
<keyword evidence="4 9" id="KW-0067">ATP-binding</keyword>
<dbReference type="Gene3D" id="3.40.50.300">
    <property type="entry name" value="P-loop containing nucleotide triphosphate hydrolases"/>
    <property type="match status" value="1"/>
</dbReference>
<name>I3X513_SINF2</name>
<evidence type="ECO:0000256" key="1">
    <source>
        <dbReference type="ARBA" id="ARBA00005417"/>
    </source>
</evidence>
<evidence type="ECO:0000313" key="9">
    <source>
        <dbReference type="EMBL" id="AFL50969.1"/>
    </source>
</evidence>
<dbReference type="NCBIfam" id="NF040873">
    <property type="entry name" value="AztA"/>
    <property type="match status" value="1"/>
</dbReference>
<organism evidence="9 10">
    <name type="scientific">Sinorhizobium fredii (strain USDA 257)</name>
    <dbReference type="NCBI Taxonomy" id="1185652"/>
    <lineage>
        <taxon>Bacteria</taxon>
        <taxon>Pseudomonadati</taxon>
        <taxon>Pseudomonadota</taxon>
        <taxon>Alphaproteobacteria</taxon>
        <taxon>Hyphomicrobiales</taxon>
        <taxon>Rhizobiaceae</taxon>
        <taxon>Sinorhizobium/Ensifer group</taxon>
        <taxon>Sinorhizobium</taxon>
    </lineage>
</organism>
<dbReference type="InterPro" id="IPR003593">
    <property type="entry name" value="AAA+_ATPase"/>
</dbReference>
<keyword evidence="5" id="KW-0864">Zinc transport</keyword>
<dbReference type="PATRIC" id="fig|1185652.3.peg.2477"/>
<proteinExistence type="inferred from homology"/>
<dbReference type="Proteomes" id="UP000006180">
    <property type="component" value="Chromosome"/>
</dbReference>
<feature type="domain" description="ABC transporter" evidence="8">
    <location>
        <begin position="37"/>
        <end position="262"/>
    </location>
</feature>
<keyword evidence="3" id="KW-0547">Nucleotide-binding</keyword>
<dbReference type="STRING" id="1185652.USDA257_c23930"/>
<evidence type="ECO:0000256" key="3">
    <source>
        <dbReference type="ARBA" id="ARBA00022741"/>
    </source>
</evidence>
<sequence>MDAGRIRYYVTFHLTNVITLHMQSLSIPEDAMKEICLEFKDLTLGYQGHAAVHHLSGTAERGVLTAVVGANGSGKSTLMKGIAGILKPISGTCEQHFGRLAYLPQQSELDRTFPARVVDLVSLGFWQDRGLLGRITRKDRTKLAACLDAVGLTGFETRPLDSLSGGQMQRALFARTMLQDADLILLDEPFNAVDERTVGDLLRLIKDWVEEGRAVLCVLHDHALVREHFRQTLLIARKLVAWGPTSEVLTPENLRRARNFQEAWDEKAGWCDDARSNSGSVPVQDNKPKRRVAAHV</sequence>
<dbReference type="CDD" id="cd03235">
    <property type="entry name" value="ABC_Metallic_Cations"/>
    <property type="match status" value="1"/>
</dbReference>
<gene>
    <name evidence="9" type="ORF">USDA257_c23930</name>
</gene>
<dbReference type="PANTHER" id="PTHR42734">
    <property type="entry name" value="METAL TRANSPORT SYSTEM ATP-BINDING PROTEIN TM_0124-RELATED"/>
    <property type="match status" value="1"/>
</dbReference>
<dbReference type="PANTHER" id="PTHR42734:SF5">
    <property type="entry name" value="IRON TRANSPORT SYSTEM ATP-BINDING PROTEIN HI_0361-RELATED"/>
    <property type="match status" value="1"/>
</dbReference>
<dbReference type="GO" id="GO:0016887">
    <property type="term" value="F:ATP hydrolysis activity"/>
    <property type="evidence" value="ECO:0007669"/>
    <property type="project" value="InterPro"/>
</dbReference>
<keyword evidence="2" id="KW-0813">Transport</keyword>